<dbReference type="Gene3D" id="2.60.40.10">
    <property type="entry name" value="Immunoglobulins"/>
    <property type="match status" value="2"/>
</dbReference>
<keyword evidence="4" id="KW-0325">Glycoprotein</keyword>
<proteinExistence type="predicted"/>
<evidence type="ECO:0000256" key="4">
    <source>
        <dbReference type="ARBA" id="ARBA00023180"/>
    </source>
</evidence>
<feature type="transmembrane region" description="Helical" evidence="6">
    <location>
        <begin position="233"/>
        <end position="258"/>
    </location>
</feature>
<dbReference type="AlphaFoldDB" id="Q4SQQ1"/>
<dbReference type="PANTHER" id="PTHR12080">
    <property type="entry name" value="SIGNALING LYMPHOCYTIC ACTIVATION MOLECULE"/>
    <property type="match status" value="1"/>
</dbReference>
<feature type="signal peptide" evidence="7">
    <location>
        <begin position="1"/>
        <end position="18"/>
    </location>
</feature>
<dbReference type="InterPro" id="IPR015631">
    <property type="entry name" value="CD2/SLAM_rcpt"/>
</dbReference>
<organism evidence="8">
    <name type="scientific">Tetraodon nigroviridis</name>
    <name type="common">Spotted green pufferfish</name>
    <name type="synonym">Chelonodon nigroviridis</name>
    <dbReference type="NCBI Taxonomy" id="99883"/>
    <lineage>
        <taxon>Eukaryota</taxon>
        <taxon>Metazoa</taxon>
        <taxon>Chordata</taxon>
        <taxon>Craniata</taxon>
        <taxon>Vertebrata</taxon>
        <taxon>Euteleostomi</taxon>
        <taxon>Actinopterygii</taxon>
        <taxon>Neopterygii</taxon>
        <taxon>Teleostei</taxon>
        <taxon>Neoteleostei</taxon>
        <taxon>Acanthomorphata</taxon>
        <taxon>Eupercaria</taxon>
        <taxon>Tetraodontiformes</taxon>
        <taxon>Tetradontoidea</taxon>
        <taxon>Tetraodontidae</taxon>
        <taxon>Tetraodon</taxon>
    </lineage>
</organism>
<sequence>MAGVCACCPSYLVSLVSALVLLLCFIGAEVSSCPHQTDIRKNVGEDVELSCFQGVDVIDIRWTYNSTRIAVFDGLQTVYYELFQNRLYLNPTTFSLTVKNLKLNDSGQFSLVLLAGDPPQQLPTVFFNLRVVEVLTAAVTSTSTWNALNASCTVVLECSSGASGELWYRWSVRNRTTTGPRLTYIIGEEDGDTVFTCTVNNSASEASASKVLTCRNRTEKDEKKAEETEETNALLLLVLGVVITVCVVTVAAGLMLCVCRRRCQRAPIPPPDQTVYADVSPVPPQNLQEHQPCSLYDSIDYREKPAPQSVYDKIQLRYMRDPEISGRTPTCPTSRDGPKPQPHRVQQ</sequence>
<evidence type="ECO:0000256" key="3">
    <source>
        <dbReference type="ARBA" id="ARBA00023136"/>
    </source>
</evidence>
<keyword evidence="2 7" id="KW-0732">Signal</keyword>
<evidence type="ECO:0000256" key="2">
    <source>
        <dbReference type="ARBA" id="ARBA00022729"/>
    </source>
</evidence>
<name>Q4SQQ1_TETNG</name>
<dbReference type="PANTHER" id="PTHR12080:SF48">
    <property type="entry name" value="IMMUNOGLOBULIN SUBTYPE DOMAIN-CONTAINING PROTEIN"/>
    <property type="match status" value="1"/>
</dbReference>
<evidence type="ECO:0000256" key="5">
    <source>
        <dbReference type="SAM" id="MobiDB-lite"/>
    </source>
</evidence>
<comment type="subcellular location">
    <subcellularLocation>
        <location evidence="1">Membrane</location>
    </subcellularLocation>
</comment>
<reference evidence="8" key="2">
    <citation type="submission" date="2004-02" db="EMBL/GenBank/DDBJ databases">
        <authorList>
            <consortium name="Genoscope"/>
            <consortium name="Whitehead Institute Centre for Genome Research"/>
        </authorList>
    </citation>
    <scope>NUCLEOTIDE SEQUENCE</scope>
</reference>
<dbReference type="EMBL" id="CAAE01014531">
    <property type="protein sequence ID" value="CAF97031.1"/>
    <property type="molecule type" value="Genomic_DNA"/>
</dbReference>
<dbReference type="GO" id="GO:0016020">
    <property type="term" value="C:membrane"/>
    <property type="evidence" value="ECO:0007669"/>
    <property type="project" value="UniProtKB-SubCell"/>
</dbReference>
<keyword evidence="6" id="KW-1133">Transmembrane helix</keyword>
<gene>
    <name evidence="8" type="ORF">GSTENG00014277001</name>
</gene>
<evidence type="ECO:0000256" key="7">
    <source>
        <dbReference type="SAM" id="SignalP"/>
    </source>
</evidence>
<keyword evidence="6" id="KW-0812">Transmembrane</keyword>
<feature type="region of interest" description="Disordered" evidence="5">
    <location>
        <begin position="318"/>
        <end position="347"/>
    </location>
</feature>
<evidence type="ECO:0000256" key="1">
    <source>
        <dbReference type="ARBA" id="ARBA00004370"/>
    </source>
</evidence>
<dbReference type="InterPro" id="IPR036179">
    <property type="entry name" value="Ig-like_dom_sf"/>
</dbReference>
<dbReference type="HOGENOM" id="CLU_954884_0_0_1"/>
<keyword evidence="3 6" id="KW-0472">Membrane</keyword>
<dbReference type="KEGG" id="tng:GSTEN00014277G001"/>
<dbReference type="InterPro" id="IPR013783">
    <property type="entry name" value="Ig-like_fold"/>
</dbReference>
<protein>
    <submittedName>
        <fullName evidence="8">(spotted green pufferfish) hypothetical protein</fullName>
    </submittedName>
</protein>
<comment type="caution">
    <text evidence="8">The sequence shown here is derived from an EMBL/GenBank/DDBJ whole genome shotgun (WGS) entry which is preliminary data.</text>
</comment>
<evidence type="ECO:0000256" key="6">
    <source>
        <dbReference type="SAM" id="Phobius"/>
    </source>
</evidence>
<reference evidence="8" key="1">
    <citation type="journal article" date="2004" name="Nature">
        <title>Genome duplication in the teleost fish Tetraodon nigroviridis reveals the early vertebrate proto-karyotype.</title>
        <authorList>
            <person name="Jaillon O."/>
            <person name="Aury J.-M."/>
            <person name="Brunet F."/>
            <person name="Petit J.-L."/>
            <person name="Stange-Thomann N."/>
            <person name="Mauceli E."/>
            <person name="Bouneau L."/>
            <person name="Fischer C."/>
            <person name="Ozouf-Costaz C."/>
            <person name="Bernot A."/>
            <person name="Nicaud S."/>
            <person name="Jaffe D."/>
            <person name="Fisher S."/>
            <person name="Lutfalla G."/>
            <person name="Dossat C."/>
            <person name="Segurens B."/>
            <person name="Dasilva C."/>
            <person name="Salanoubat M."/>
            <person name="Levy M."/>
            <person name="Boudet N."/>
            <person name="Castellano S."/>
            <person name="Anthouard V."/>
            <person name="Jubin C."/>
            <person name="Castelli V."/>
            <person name="Katinka M."/>
            <person name="Vacherie B."/>
            <person name="Biemont C."/>
            <person name="Skalli Z."/>
            <person name="Cattolico L."/>
            <person name="Poulain J."/>
            <person name="De Berardinis V."/>
            <person name="Cruaud C."/>
            <person name="Duprat S."/>
            <person name="Brottier P."/>
            <person name="Coutanceau J.-P."/>
            <person name="Gouzy J."/>
            <person name="Parra G."/>
            <person name="Lardier G."/>
            <person name="Chapple C."/>
            <person name="McKernan K.J."/>
            <person name="McEwan P."/>
            <person name="Bosak S."/>
            <person name="Kellis M."/>
            <person name="Volff J.-N."/>
            <person name="Guigo R."/>
            <person name="Zody M.C."/>
            <person name="Mesirov J."/>
            <person name="Lindblad-Toh K."/>
            <person name="Birren B."/>
            <person name="Nusbaum C."/>
            <person name="Kahn D."/>
            <person name="Robinson-Rechavi M."/>
            <person name="Laudet V."/>
            <person name="Schachter V."/>
            <person name="Quetier F."/>
            <person name="Saurin W."/>
            <person name="Scarpelli C."/>
            <person name="Wincker P."/>
            <person name="Lander E.S."/>
            <person name="Weissenbach J."/>
            <person name="Roest Crollius H."/>
        </authorList>
    </citation>
    <scope>NUCLEOTIDE SEQUENCE [LARGE SCALE GENOMIC DNA]</scope>
</reference>
<feature type="chain" id="PRO_5004243464" evidence="7">
    <location>
        <begin position="19"/>
        <end position="347"/>
    </location>
</feature>
<dbReference type="OrthoDB" id="9835793at2759"/>
<accession>Q4SQQ1</accession>
<evidence type="ECO:0000313" key="8">
    <source>
        <dbReference type="EMBL" id="CAF97031.1"/>
    </source>
</evidence>
<dbReference type="SUPFAM" id="SSF48726">
    <property type="entry name" value="Immunoglobulin"/>
    <property type="match status" value="2"/>
</dbReference>